<reference evidence="2 3" key="2">
    <citation type="journal article" date="2013" name="Proc. Natl. Acad. Sci. U.S.A.">
        <title>Twelve previously unknown phage genera are ubiquitous in global oceans.</title>
        <authorList>
            <person name="Holmfeldt K."/>
            <person name="Solonenko N."/>
            <person name="Shah M."/>
            <person name="Corrier K."/>
            <person name="Riemann L."/>
            <person name="Verberkmoes N.C."/>
            <person name="Sullivan M.B."/>
        </authorList>
    </citation>
    <scope>NUCLEOTIDE SEQUENCE [LARGE SCALE GENOMIC DNA]</scope>
    <source>
        <strain evidence="2">PhiST</strain>
    </source>
</reference>
<protein>
    <submittedName>
        <fullName evidence="1">Uncharacterized protein</fullName>
    </submittedName>
</protein>
<evidence type="ECO:0000313" key="1">
    <source>
        <dbReference type="EMBL" id="AGH56724.1"/>
    </source>
</evidence>
<evidence type="ECO:0000313" key="2">
    <source>
        <dbReference type="EMBL" id="AGO47224.1"/>
    </source>
</evidence>
<evidence type="ECO:0000313" key="3">
    <source>
        <dbReference type="Proteomes" id="UP000014729"/>
    </source>
</evidence>
<name>M4T1Q4_9CAUD</name>
<sequence length="86" mass="9935">MASVQKANKANAKPKTRKRFLDVDPFQSKFGPISEKAIFDVFLTKFNKKPESLVNYSFSDCVNALRELELKEQEAFDEINEITFEN</sequence>
<dbReference type="RefSeq" id="YP_007673407.1">
    <property type="nucleotide sequence ID" value="NC_020842.1"/>
</dbReference>
<proteinExistence type="predicted"/>
<organism evidence="1 4">
    <name type="scientific">Cellulophaga phage phiST</name>
    <dbReference type="NCBI Taxonomy" id="756282"/>
    <lineage>
        <taxon>Viruses</taxon>
        <taxon>Duplodnaviria</taxon>
        <taxon>Heunggongvirae</taxon>
        <taxon>Uroviricota</taxon>
        <taxon>Caudoviricetes</taxon>
        <taxon>Cbastvirus</taxon>
        <taxon>Cbastvirus ST</taxon>
    </lineage>
</organism>
<dbReference type="GeneID" id="15009923"/>
<evidence type="ECO:0000313" key="4">
    <source>
        <dbReference type="Proteomes" id="UP000203074"/>
    </source>
</evidence>
<keyword evidence="4" id="KW-1185">Reference proteome</keyword>
<gene>
    <name evidence="1" type="ORF">CGPG_00025</name>
    <name evidence="2" type="ORF">PhiST_gp085</name>
</gene>
<dbReference type="KEGG" id="vg:15009923"/>
<reference evidence="1 4" key="1">
    <citation type="submission" date="2010-11" db="EMBL/GenBank/DDBJ databases">
        <title>The Genome Sequence of Cellulophaga phage phiST.</title>
        <authorList>
            <consortium name="The Broad Institute Genome Sequencing Platform"/>
            <person name="Henn M.R."/>
            <person name="Reimann L."/>
            <person name="Holmfelt K."/>
            <person name="Levin J."/>
            <person name="Malboeuf C."/>
            <person name="Casali M."/>
            <person name="Russ C."/>
            <person name="Lennon N."/>
            <person name="Chapman S.B."/>
            <person name="Erlich R."/>
            <person name="Young S.K."/>
            <person name="Yandava C."/>
            <person name="Zeng Q."/>
            <person name="Alvarado L."/>
            <person name="Anderson S."/>
            <person name="Berlin A."/>
            <person name="Chen Z."/>
            <person name="Freedman E."/>
            <person name="Gellesch M."/>
            <person name="Goldberg J."/>
            <person name="Green L."/>
            <person name="Griggs A."/>
            <person name="Gujja S."/>
            <person name="Heilman E.R."/>
            <person name="Heiman D."/>
            <person name="Hollinger A."/>
            <person name="Howarth C."/>
            <person name="Larson L."/>
            <person name="Mehta T."/>
            <person name="Pearson M."/>
            <person name="Roberts A."/>
            <person name="Ryan E."/>
            <person name="Saif S."/>
            <person name="Shea T."/>
            <person name="Shenoy N."/>
            <person name="Sisk P."/>
            <person name="Stolte C."/>
            <person name="Sykes S."/>
            <person name="White J."/>
            <person name="Haas B."/>
            <person name="Nusbaum C."/>
            <person name="Birren B."/>
        </authorList>
    </citation>
    <scope>NUCLEOTIDE SEQUENCE [LARGE SCALE GENOMIC DNA]</scope>
    <source>
        <strain evidence="4">phiST</strain>
        <strain evidence="1">PhiST</strain>
    </source>
</reference>
<dbReference type="EMBL" id="KC821604">
    <property type="protein sequence ID" value="AGO47224.1"/>
    <property type="molecule type" value="Genomic_DNA"/>
</dbReference>
<accession>M4T1Q4</accession>
<dbReference type="Proteomes" id="UP000014729">
    <property type="component" value="Segment"/>
</dbReference>
<dbReference type="Proteomes" id="UP000203074">
    <property type="component" value="Segment"/>
</dbReference>
<dbReference type="EMBL" id="HQ634192">
    <property type="protein sequence ID" value="AGH56724.1"/>
    <property type="molecule type" value="Genomic_DNA"/>
</dbReference>
<reference evidence="3" key="3">
    <citation type="submission" date="2013-03" db="EMBL/GenBank/DDBJ databases">
        <title>The Cellulophaga phages: a novel, diverse, and globally ubiquitous model system.</title>
        <authorList>
            <person name="Holmfeldt K."/>
            <person name="Solonenko N."/>
            <person name="Shah M."/>
            <person name="Corrier K."/>
            <person name="Riemann L."/>
            <person name="VerBerkmoes N.C."/>
            <person name="Sullivan M.B."/>
        </authorList>
    </citation>
    <scope>NUCLEOTIDE SEQUENCE [LARGE SCALE GENOMIC DNA]</scope>
</reference>